<evidence type="ECO:0000313" key="2">
    <source>
        <dbReference type="EMBL" id="GBM70485.1"/>
    </source>
</evidence>
<dbReference type="AlphaFoldDB" id="A0A4Y2HZ26"/>
<dbReference type="InterPro" id="IPR004875">
    <property type="entry name" value="DDE_SF_endonuclease_dom"/>
</dbReference>
<protein>
    <submittedName>
        <fullName evidence="2">Jerky-like</fullName>
    </submittedName>
</protein>
<reference evidence="2 3" key="1">
    <citation type="journal article" date="2019" name="Sci. Rep.">
        <title>Orb-weaving spider Araneus ventricosus genome elucidates the spidroin gene catalogue.</title>
        <authorList>
            <person name="Kono N."/>
            <person name="Nakamura H."/>
            <person name="Ohtoshi R."/>
            <person name="Moran D.A.P."/>
            <person name="Shinohara A."/>
            <person name="Yoshida Y."/>
            <person name="Fujiwara M."/>
            <person name="Mori M."/>
            <person name="Tomita M."/>
            <person name="Arakawa K."/>
        </authorList>
    </citation>
    <scope>NUCLEOTIDE SEQUENCE [LARGE SCALE GENOMIC DNA]</scope>
</reference>
<organism evidence="2 3">
    <name type="scientific">Araneus ventricosus</name>
    <name type="common">Orbweaver spider</name>
    <name type="synonym">Epeira ventricosa</name>
    <dbReference type="NCBI Taxonomy" id="182803"/>
    <lineage>
        <taxon>Eukaryota</taxon>
        <taxon>Metazoa</taxon>
        <taxon>Ecdysozoa</taxon>
        <taxon>Arthropoda</taxon>
        <taxon>Chelicerata</taxon>
        <taxon>Arachnida</taxon>
        <taxon>Araneae</taxon>
        <taxon>Araneomorphae</taxon>
        <taxon>Entelegynae</taxon>
        <taxon>Araneoidea</taxon>
        <taxon>Araneidae</taxon>
        <taxon>Araneus</taxon>
    </lineage>
</organism>
<dbReference type="InterPro" id="IPR050863">
    <property type="entry name" value="CenT-Element_Derived"/>
</dbReference>
<accession>A0A4Y2HZ26</accession>
<evidence type="ECO:0000313" key="3">
    <source>
        <dbReference type="Proteomes" id="UP000499080"/>
    </source>
</evidence>
<gene>
    <name evidence="2" type="primary">JRKL_24</name>
    <name evidence="2" type="ORF">AVEN_60084_1</name>
</gene>
<dbReference type="PANTHER" id="PTHR19303:SF73">
    <property type="entry name" value="PROTEIN PDC2"/>
    <property type="match status" value="1"/>
</dbReference>
<dbReference type="EMBL" id="BGPR01002254">
    <property type="protein sequence ID" value="GBM70485.1"/>
    <property type="molecule type" value="Genomic_DNA"/>
</dbReference>
<feature type="domain" description="DDE-1" evidence="1">
    <location>
        <begin position="30"/>
        <end position="213"/>
    </location>
</feature>
<comment type="caution">
    <text evidence="2">The sequence shown here is derived from an EMBL/GenBank/DDBJ whole genome shotgun (WGS) entry which is preliminary data.</text>
</comment>
<dbReference type="PANTHER" id="PTHR19303">
    <property type="entry name" value="TRANSPOSON"/>
    <property type="match status" value="1"/>
</dbReference>
<dbReference type="InterPro" id="IPR036397">
    <property type="entry name" value="RNaseH_sf"/>
</dbReference>
<dbReference type="Pfam" id="PF03184">
    <property type="entry name" value="DDE_1"/>
    <property type="match status" value="1"/>
</dbReference>
<name>A0A4Y2HZ26_ARAVE</name>
<sequence length="220" mass="25597">MKLCYIGEHFQQKPWLEKMKLLRQAEKDEDRVTILEFANASGSHRVKLTLVGKSKKPRCFKIINKTALPVHYMHQKSACMNPTLFSEWFHDCFVPEVKKYLRKLKLKKAILLMDNAPAHQDVETIKAENFTCIFVPPHTTAILQSMDQGVIESMKRSYRKQLESKLLFEVDGDEEEVACSIGQFWKALTLKDCVHMIKKAWESVAEHTLKSSWRKLAPYL</sequence>
<dbReference type="Proteomes" id="UP000499080">
    <property type="component" value="Unassembled WGS sequence"/>
</dbReference>
<evidence type="ECO:0000259" key="1">
    <source>
        <dbReference type="Pfam" id="PF03184"/>
    </source>
</evidence>
<proteinExistence type="predicted"/>
<keyword evidence="3" id="KW-1185">Reference proteome</keyword>
<dbReference type="GO" id="GO:0005634">
    <property type="term" value="C:nucleus"/>
    <property type="evidence" value="ECO:0007669"/>
    <property type="project" value="TreeGrafter"/>
</dbReference>
<dbReference type="OrthoDB" id="6157693at2759"/>
<dbReference type="Gene3D" id="3.30.420.10">
    <property type="entry name" value="Ribonuclease H-like superfamily/Ribonuclease H"/>
    <property type="match status" value="1"/>
</dbReference>
<dbReference type="GO" id="GO:0003677">
    <property type="term" value="F:DNA binding"/>
    <property type="evidence" value="ECO:0007669"/>
    <property type="project" value="TreeGrafter"/>
</dbReference>